<organism evidence="1">
    <name type="scientific">freshwater metagenome</name>
    <dbReference type="NCBI Taxonomy" id="449393"/>
    <lineage>
        <taxon>unclassified sequences</taxon>
        <taxon>metagenomes</taxon>
        <taxon>ecological metagenomes</taxon>
    </lineage>
</organism>
<evidence type="ECO:0000313" key="1">
    <source>
        <dbReference type="EMBL" id="CAB4341530.1"/>
    </source>
</evidence>
<dbReference type="InterPro" id="IPR029052">
    <property type="entry name" value="Metallo-depent_PP-like"/>
</dbReference>
<dbReference type="SUPFAM" id="SSF56300">
    <property type="entry name" value="Metallo-dependent phosphatases"/>
    <property type="match status" value="1"/>
</dbReference>
<gene>
    <name evidence="1" type="ORF">UFOPK3522_00636</name>
</gene>
<accession>A0A6J5ZLS2</accession>
<proteinExistence type="predicted"/>
<protein>
    <submittedName>
        <fullName evidence="1">Unannotated protein</fullName>
    </submittedName>
</protein>
<dbReference type="EMBL" id="CAESAO010000040">
    <property type="protein sequence ID" value="CAB4341530.1"/>
    <property type="molecule type" value="Genomic_DNA"/>
</dbReference>
<dbReference type="PANTHER" id="PTHR37523:SF1">
    <property type="entry name" value="CALCINEURIN-LIKE PHOSPHOESTERASE DOMAIN-CONTAINING PROTEIN"/>
    <property type="match status" value="1"/>
</dbReference>
<dbReference type="PANTHER" id="PTHR37523">
    <property type="entry name" value="METALLOPHOSPHOESTERASE"/>
    <property type="match status" value="1"/>
</dbReference>
<sequence>MAFGRKKKSTGPQTKIFFCSDVHGSTVCFRKFINAAQFYGADTLILGGDVTGKMVVPVAHQGGGKYRTHFAGTDHELETEKEVADFVKKTENMGLYPAIMEEDEFLAIRSSQESQDELFSKLMFDRLREWTAYADEKLSGTEIRAFAAPGNDDLFEVDEILDESESIELLEMRVHRISDQHEIITSGWTNRTPWDTERECSEEELAERLKSMIDQVEDVEHTIFNLHVPPHNSKIDSCPKLDDDMQVIYSVGNPVMAPAGSTAVRAAIEEHQPMLGLHGHIHEGRGETTIGRTLCINPGSVYSEGILNGALITLEADRVRDYQFTQG</sequence>
<dbReference type="Gene3D" id="3.60.21.10">
    <property type="match status" value="1"/>
</dbReference>
<dbReference type="AlphaFoldDB" id="A0A6J5ZLS2"/>
<reference evidence="1" key="1">
    <citation type="submission" date="2020-05" db="EMBL/GenBank/DDBJ databases">
        <authorList>
            <person name="Chiriac C."/>
            <person name="Salcher M."/>
            <person name="Ghai R."/>
            <person name="Kavagutti S V."/>
        </authorList>
    </citation>
    <scope>NUCLEOTIDE SEQUENCE</scope>
</reference>
<name>A0A6J5ZLS2_9ZZZZ</name>